<keyword evidence="5" id="KW-0833">Ubl conjugation pathway</keyword>
<organism evidence="9 10">
    <name type="scientific">Naegleria fowleri</name>
    <name type="common">Brain eating amoeba</name>
    <dbReference type="NCBI Taxonomy" id="5763"/>
    <lineage>
        <taxon>Eukaryota</taxon>
        <taxon>Discoba</taxon>
        <taxon>Heterolobosea</taxon>
        <taxon>Tetramitia</taxon>
        <taxon>Eutetramitia</taxon>
        <taxon>Vahlkampfiidae</taxon>
        <taxon>Naegleria</taxon>
    </lineage>
</organism>
<feature type="region of interest" description="Disordered" evidence="7">
    <location>
        <begin position="1"/>
        <end position="31"/>
    </location>
</feature>
<dbReference type="GO" id="GO:0051301">
    <property type="term" value="P:cell division"/>
    <property type="evidence" value="ECO:0007669"/>
    <property type="project" value="UniProtKB-KW"/>
</dbReference>
<dbReference type="VEuPathDB" id="AmoebaDB:FDP41_000388"/>
<dbReference type="EMBL" id="VFQX01000002">
    <property type="protein sequence ID" value="KAF0984489.1"/>
    <property type="molecule type" value="Genomic_DNA"/>
</dbReference>
<evidence type="ECO:0000256" key="4">
    <source>
        <dbReference type="ARBA" id="ARBA00022776"/>
    </source>
</evidence>
<dbReference type="PANTHER" id="PTHR12830:SF9">
    <property type="entry name" value="ANAPHASE-PROMOTING COMPLEX SUBUNIT 5"/>
    <property type="match status" value="1"/>
</dbReference>
<feature type="compositionally biased region" description="Low complexity" evidence="7">
    <location>
        <begin position="505"/>
        <end position="530"/>
    </location>
</feature>
<reference evidence="9 10" key="1">
    <citation type="journal article" date="2019" name="Sci. Rep.">
        <title>Nanopore sequencing improves the draft genome of the human pathogenic amoeba Naegleria fowleri.</title>
        <authorList>
            <person name="Liechti N."/>
            <person name="Schurch N."/>
            <person name="Bruggmann R."/>
            <person name="Wittwer M."/>
        </authorList>
    </citation>
    <scope>NUCLEOTIDE SEQUENCE [LARGE SCALE GENOMIC DNA]</scope>
    <source>
        <strain evidence="9 10">ATCC 30894</strain>
    </source>
</reference>
<evidence type="ECO:0000256" key="7">
    <source>
        <dbReference type="SAM" id="MobiDB-lite"/>
    </source>
</evidence>
<dbReference type="GO" id="GO:0005680">
    <property type="term" value="C:anaphase-promoting complex"/>
    <property type="evidence" value="ECO:0007669"/>
    <property type="project" value="InterPro"/>
</dbReference>
<feature type="region of interest" description="Disordered" evidence="7">
    <location>
        <begin position="497"/>
        <end position="530"/>
    </location>
</feature>
<keyword evidence="3" id="KW-0132">Cell division</keyword>
<proteinExistence type="inferred from homology"/>
<dbReference type="AlphaFoldDB" id="A0A6A5CGQ7"/>
<feature type="domain" description="Anaphase-promoting complex subunit 5" evidence="8">
    <location>
        <begin position="263"/>
        <end position="344"/>
    </location>
</feature>
<keyword evidence="10" id="KW-1185">Reference proteome</keyword>
<dbReference type="VEuPathDB" id="AmoebaDB:NF0005430"/>
<dbReference type="InterPro" id="IPR037679">
    <property type="entry name" value="Apc5"/>
</dbReference>
<dbReference type="OrthoDB" id="2504561at2759"/>
<dbReference type="VEuPathDB" id="AmoebaDB:NF0005420"/>
<dbReference type="Proteomes" id="UP000444721">
    <property type="component" value="Unassembled WGS sequence"/>
</dbReference>
<dbReference type="GO" id="GO:0045842">
    <property type="term" value="P:positive regulation of mitotic metaphase/anaphase transition"/>
    <property type="evidence" value="ECO:0007669"/>
    <property type="project" value="TreeGrafter"/>
</dbReference>
<evidence type="ECO:0000256" key="2">
    <source>
        <dbReference type="ARBA" id="ARBA00016066"/>
    </source>
</evidence>
<evidence type="ECO:0000256" key="1">
    <source>
        <dbReference type="ARBA" id="ARBA00007450"/>
    </source>
</evidence>
<accession>A0A6A5CGQ7</accession>
<dbReference type="InterPro" id="IPR026000">
    <property type="entry name" value="Apc5_dom"/>
</dbReference>
<feature type="compositionally biased region" description="Low complexity" evidence="7">
    <location>
        <begin position="1"/>
        <end position="25"/>
    </location>
</feature>
<keyword evidence="4" id="KW-0498">Mitosis</keyword>
<name>A0A6A5CGQ7_NAEFO</name>
<protein>
    <recommendedName>
        <fullName evidence="2">Anaphase-promoting complex subunit 5</fullName>
    </recommendedName>
</protein>
<evidence type="ECO:0000313" key="10">
    <source>
        <dbReference type="Proteomes" id="UP000444721"/>
    </source>
</evidence>
<evidence type="ECO:0000256" key="6">
    <source>
        <dbReference type="ARBA" id="ARBA00023306"/>
    </source>
</evidence>
<keyword evidence="6" id="KW-0131">Cell cycle</keyword>
<evidence type="ECO:0000256" key="5">
    <source>
        <dbReference type="ARBA" id="ARBA00022786"/>
    </source>
</evidence>
<dbReference type="GO" id="GO:0031145">
    <property type="term" value="P:anaphase-promoting complex-dependent catabolic process"/>
    <property type="evidence" value="ECO:0007669"/>
    <property type="project" value="TreeGrafter"/>
</dbReference>
<evidence type="ECO:0000259" key="8">
    <source>
        <dbReference type="Pfam" id="PF12862"/>
    </source>
</evidence>
<evidence type="ECO:0000256" key="3">
    <source>
        <dbReference type="ARBA" id="ARBA00022618"/>
    </source>
</evidence>
<sequence>MLLSSAALIHSQQQQQQPSSSSSSSSPPPPLSSLLANNMAYSLSEWFHQHSINRITPHDISIAILIDITRESDGLDHHHHSFTRLPELKEQTIATNKFIMDCIQHVHTPIFGTINRFITELTNVNPDLVQPFISTFSSIDNIDALFTLFDKFKTIQVNKTSIFGIFLRKIILIFNNLLFDGVKTLFDNLMKYKSNQPMLLLNQDTIECTFQLFPFTTATTPVIANSRTTTTTTTATTCSTTPPQNSFGSDSVHSVSKIFPKLYYHNYIQSCKEMDFVNANFFLHIYYDYFQNRSYSSLNKSLLYYHFKYYKQATISLKESIKIAQQNNEHESLLLSLIILYKIKMIEYFHNESKNVELFILQALKFAQTQPNQSLSFISFFITLDYIQFKLLTGFHDEEIRLQLYLLLKKCEQVSFQELQEFNQFNSKIPLFPKSLLNHVKLHFYRFIGDRLLYQCHLRLCGSSSMTMTTTTSGHLRSPFTGRLKSPLRSPLILKSPSIQSPLRSPSISSNTTNTNTSSSLQSPSSSKSCSSSLQLGFTRDFLDLYSDYELLSSKSIPNSDHTCYRIIIVHFIQLQDRENVNLLMNQFRNMIDPSLTIDQCDLLYLESLIAYYMDENIHQAISKFISCFKLAEKFNFIQLLSVYLENCELLKNKETSTLLMSYLFKAIDYCEKNHLETYKSRCLLYLNHHPMSFMWSCDGNGRHGLSCPTTTIMSMTPPPPPPTTTTTTVMTSSSIDSTTATTTAMTSTNTTTTLPLSTANSIPTSVAMTSTTTTTTTATISPLLSPPLPNNTMNTLLTHGSQTDIAYYYEILGTRYNHVEYLKKSLSLYLKSFCLIQSRFLCYKLAQLTKDVYYCKLYCNIHKELRKSHTSVLLQNDTPLPLDTIIDRSVEYFKMTLKSIQQI</sequence>
<dbReference type="Pfam" id="PF12862">
    <property type="entry name" value="ANAPC5"/>
    <property type="match status" value="1"/>
</dbReference>
<dbReference type="VEuPathDB" id="AmoebaDB:NfTy_001350"/>
<dbReference type="PANTHER" id="PTHR12830">
    <property type="entry name" value="ANAPHASE-PROMOTING COMPLEX SUBUNIT 5"/>
    <property type="match status" value="1"/>
</dbReference>
<dbReference type="GO" id="GO:0070979">
    <property type="term" value="P:protein K11-linked ubiquitination"/>
    <property type="evidence" value="ECO:0007669"/>
    <property type="project" value="TreeGrafter"/>
</dbReference>
<gene>
    <name evidence="9" type="ORF">FDP41_000388</name>
</gene>
<evidence type="ECO:0000313" key="9">
    <source>
        <dbReference type="EMBL" id="KAF0984489.1"/>
    </source>
</evidence>
<comment type="similarity">
    <text evidence="1">Belongs to the APC5 family.</text>
</comment>
<dbReference type="GeneID" id="68107606"/>
<dbReference type="VEuPathDB" id="AmoebaDB:NfTy_000790"/>
<dbReference type="RefSeq" id="XP_044569202.1">
    <property type="nucleotide sequence ID" value="XM_044707232.1"/>
</dbReference>
<comment type="caution">
    <text evidence="9">The sequence shown here is derived from an EMBL/GenBank/DDBJ whole genome shotgun (WGS) entry which is preliminary data.</text>
</comment>